<dbReference type="Proteomes" id="UP000093943">
    <property type="component" value="Unassembled WGS sequence"/>
</dbReference>
<proteinExistence type="predicted"/>
<gene>
    <name evidence="1" type="ORF">A5710_15285</name>
</gene>
<evidence type="ECO:0000313" key="2">
    <source>
        <dbReference type="Proteomes" id="UP000093943"/>
    </source>
</evidence>
<sequence length="109" mass="12355">MGIEHLDFTPECWVAFLDSGFRCSEPAAAYVEFHMVGYCKRFDCNEHGNACGYLCAQHLAAFEYTAECSWRELQPSVLGRLLYRHTGRCPSCGRPIRSAMDILQVVVML</sequence>
<protein>
    <submittedName>
        <fullName evidence="1">Uncharacterized protein</fullName>
    </submittedName>
</protein>
<evidence type="ECO:0000313" key="1">
    <source>
        <dbReference type="EMBL" id="OBI32515.1"/>
    </source>
</evidence>
<dbReference type="EMBL" id="LZKG01000039">
    <property type="protein sequence ID" value="OBI32515.1"/>
    <property type="molecule type" value="Genomic_DNA"/>
</dbReference>
<comment type="caution">
    <text evidence="1">The sequence shown here is derived from an EMBL/GenBank/DDBJ whole genome shotgun (WGS) entry which is preliminary data.</text>
</comment>
<name>A0A1A2NT87_MYCSD</name>
<reference evidence="2" key="1">
    <citation type="submission" date="2016-06" db="EMBL/GenBank/DDBJ databases">
        <authorList>
            <person name="Sutton G."/>
            <person name="Brinkac L."/>
            <person name="Sanka R."/>
            <person name="Adams M."/>
            <person name="Lau E."/>
            <person name="Sam S."/>
            <person name="Sreng N."/>
            <person name="Him V."/>
            <person name="Kerleguer A."/>
            <person name="Cheng S."/>
        </authorList>
    </citation>
    <scope>NUCLEOTIDE SEQUENCE [LARGE SCALE GENOMIC DNA]</scope>
    <source>
        <strain evidence="2">E1876</strain>
    </source>
</reference>
<accession>A0A1A2NT87</accession>
<dbReference type="AlphaFoldDB" id="A0A1A2NT87"/>
<organism evidence="1 2">
    <name type="scientific">Mycolicibacter sinensis (strain JDM601)</name>
    <name type="common">Mycobacterium sinense</name>
    <dbReference type="NCBI Taxonomy" id="875328"/>
    <lineage>
        <taxon>Bacteria</taxon>
        <taxon>Bacillati</taxon>
        <taxon>Actinomycetota</taxon>
        <taxon>Actinomycetes</taxon>
        <taxon>Mycobacteriales</taxon>
        <taxon>Mycobacteriaceae</taxon>
        <taxon>Mycolicibacter</taxon>
    </lineage>
</organism>
<dbReference type="RefSeq" id="WP_064921847.1">
    <property type="nucleotide sequence ID" value="NZ_LZJK01000077.1"/>
</dbReference>